<organism evidence="1 2">
    <name type="scientific">Pleurotus cornucopiae</name>
    <name type="common">Cornucopia mushroom</name>
    <dbReference type="NCBI Taxonomy" id="5321"/>
    <lineage>
        <taxon>Eukaryota</taxon>
        <taxon>Fungi</taxon>
        <taxon>Dikarya</taxon>
        <taxon>Basidiomycota</taxon>
        <taxon>Agaricomycotina</taxon>
        <taxon>Agaricomycetes</taxon>
        <taxon>Agaricomycetidae</taxon>
        <taxon>Agaricales</taxon>
        <taxon>Pleurotineae</taxon>
        <taxon>Pleurotaceae</taxon>
        <taxon>Pleurotus</taxon>
    </lineage>
</organism>
<reference evidence="1 2" key="1">
    <citation type="journal article" date="2021" name="Appl. Environ. Microbiol.">
        <title>Genetic linkage and physical mapping for an oyster mushroom Pleurotus cornucopiae and QTL analysis for the trait cap color.</title>
        <authorList>
            <person name="Zhang Y."/>
            <person name="Gao W."/>
            <person name="Sonnenberg A."/>
            <person name="Chen Q."/>
            <person name="Zhang J."/>
            <person name="Huang C."/>
        </authorList>
    </citation>
    <scope>NUCLEOTIDE SEQUENCE [LARGE SCALE GENOMIC DNA]</scope>
    <source>
        <strain evidence="1">CCMSSC00406</strain>
    </source>
</reference>
<accession>A0ACB7IK55</accession>
<evidence type="ECO:0000313" key="1">
    <source>
        <dbReference type="EMBL" id="KAG9218055.1"/>
    </source>
</evidence>
<dbReference type="Proteomes" id="UP000824881">
    <property type="component" value="Unassembled WGS sequence"/>
</dbReference>
<sequence>MGHLFAFLAGAGVATWYLRHHTTYHAPPPGAGPHHPPATAPAYASQAERNKEWEEHCARLRDMGAQAGSTLHTTDPLRLPSHSLPLVKEEAWSVHPASRYSRSGAEALSPDGMTKRGDTSILVGRYTKNGIYLSFTDTLRPALNAGVGRLRLVHLRGIVAGFDYPLLTFGHRPPHPTHPTHLTSRISCISRNRAAPGILLRESTSTFTAPPLPRSPENGGNKVHLTERSDLCDLWILKISTYTVVYRACQVMNIDEHRVAARKVIDLTEESTEKERANRSTKRRACTVGLRDPLLELSMGWDVSDKIAPGEGVGDEVARYYFLQLIADMGVFYHDPNPENLLFGAFRLSAVFRLKQSGKTRTLLTERCGNLPSLNSDEAYKTEVGGCGRTWAGRGGNPLNDARYA</sequence>
<gene>
    <name evidence="1" type="ORF">CCMSSC00406_0008832</name>
</gene>
<comment type="caution">
    <text evidence="1">The sequence shown here is derived from an EMBL/GenBank/DDBJ whole genome shotgun (WGS) entry which is preliminary data.</text>
</comment>
<proteinExistence type="predicted"/>
<evidence type="ECO:0000313" key="2">
    <source>
        <dbReference type="Proteomes" id="UP000824881"/>
    </source>
</evidence>
<protein>
    <submittedName>
        <fullName evidence="1">Uncharacterized protein</fullName>
    </submittedName>
</protein>
<dbReference type="EMBL" id="WQMT02000010">
    <property type="protein sequence ID" value="KAG9218055.1"/>
    <property type="molecule type" value="Genomic_DNA"/>
</dbReference>
<keyword evidence="2" id="KW-1185">Reference proteome</keyword>
<name>A0ACB7IK55_PLECO</name>